<proteinExistence type="predicted"/>
<dbReference type="AlphaFoldDB" id="A0A7S0CLD2"/>
<dbReference type="EMBL" id="HBEL01051206">
    <property type="protein sequence ID" value="CAD8427323.1"/>
    <property type="molecule type" value="Transcribed_RNA"/>
</dbReference>
<keyword evidence="2" id="KW-1133">Transmembrane helix</keyword>
<feature type="region of interest" description="Disordered" evidence="1">
    <location>
        <begin position="104"/>
        <end position="126"/>
    </location>
</feature>
<evidence type="ECO:0000313" key="3">
    <source>
        <dbReference type="EMBL" id="CAD8427323.1"/>
    </source>
</evidence>
<feature type="transmembrane region" description="Helical" evidence="2">
    <location>
        <begin position="32"/>
        <end position="57"/>
    </location>
</feature>
<name>A0A7S0CLD2_9STRA</name>
<protein>
    <submittedName>
        <fullName evidence="3">Uncharacterized protein</fullName>
    </submittedName>
</protein>
<evidence type="ECO:0000256" key="2">
    <source>
        <dbReference type="SAM" id="Phobius"/>
    </source>
</evidence>
<accession>A0A7S0CLD2</accession>
<organism evidence="3">
    <name type="scientific">Proboscia inermis</name>
    <dbReference type="NCBI Taxonomy" id="420281"/>
    <lineage>
        <taxon>Eukaryota</taxon>
        <taxon>Sar</taxon>
        <taxon>Stramenopiles</taxon>
        <taxon>Ochrophyta</taxon>
        <taxon>Bacillariophyta</taxon>
        <taxon>Coscinodiscophyceae</taxon>
        <taxon>Rhizosoleniophycidae</taxon>
        <taxon>Rhizosoleniales</taxon>
        <taxon>Rhizosoleniaceae</taxon>
        <taxon>Proboscia</taxon>
    </lineage>
</organism>
<reference evidence="3" key="1">
    <citation type="submission" date="2021-01" db="EMBL/GenBank/DDBJ databases">
        <authorList>
            <person name="Corre E."/>
            <person name="Pelletier E."/>
            <person name="Niang G."/>
            <person name="Scheremetjew M."/>
            <person name="Finn R."/>
            <person name="Kale V."/>
            <person name="Holt S."/>
            <person name="Cochrane G."/>
            <person name="Meng A."/>
            <person name="Brown T."/>
            <person name="Cohen L."/>
        </authorList>
    </citation>
    <scope>NUCLEOTIDE SEQUENCE</scope>
    <source>
        <strain evidence="3">CCAP1064/1</strain>
    </source>
</reference>
<gene>
    <name evidence="3" type="ORF">PINE0816_LOCUS23488</name>
</gene>
<sequence length="126" mass="13110">MMPPRSQSRRCIGLALFSPILEDPVKMVTGNLVSSVGIGIEIVMLVTGVVVAVRSLFGGNGRGSYRVNSGTSSPLSLSGVSISFGRNTNSFGEKEPDVIDAVSDAVADPPSTDNMTPAVKGDDRVK</sequence>
<keyword evidence="2" id="KW-0812">Transmembrane</keyword>
<keyword evidence="2" id="KW-0472">Membrane</keyword>
<evidence type="ECO:0000256" key="1">
    <source>
        <dbReference type="SAM" id="MobiDB-lite"/>
    </source>
</evidence>